<dbReference type="Pfam" id="PF00528">
    <property type="entry name" value="BPD_transp_1"/>
    <property type="match status" value="2"/>
</dbReference>
<evidence type="ECO:0000256" key="8">
    <source>
        <dbReference type="RuleBase" id="RU363032"/>
    </source>
</evidence>
<keyword evidence="7 8" id="KW-0472">Membrane</keyword>
<gene>
    <name evidence="10" type="ORF">SAMN04487967_3266</name>
</gene>
<feature type="transmembrane region" description="Helical" evidence="8">
    <location>
        <begin position="511"/>
        <end position="531"/>
    </location>
</feature>
<feature type="domain" description="ABC transmembrane type-1" evidence="9">
    <location>
        <begin position="339"/>
        <end position="530"/>
    </location>
</feature>
<sequence>MKSLTNHLDSLRSLEELSKRLGVTDRSMAVLVLLSAVVAFLVISPMFWLLWRAITVEPSRAIDLIFSSRTAGTTINSIALMGLVTVFSIGLGVPLAILTTRTDLPNPRFWTIVAALPLVIPSYIGAIAFTGMFGSGGQVDTLFGTTIPNLDGLPGAIFIITLYTYPYVFLTTRAALLSMDSSIIDAARTLNAGPLEAFRRVTFPQIRPGIAAGALLAGLYAISDFGTPAFMGASVFTSRIYWEFNNFAVEYAALLALQLIAIVAIVLVIEAGIGRDEDATGGPSSGSVIHLGRWKWLAIGFISSLGVLTLVIPVAIFTNWLFRSQGDPISSLEFEWVYAFNSVHLALIAAFVACLFALPVAYYSGRTNSLLSRILERATYIGFAVPGVVIGLALVFLGTRTLPSFYRQGIWLLVFAYVVRFLPQAVGTVRSSVLQVDAKTIEAARTLNASRLEAFRRITLPLIMPGVVAGGVLVFLTTMKELPVTLMLRPVGMETLVSIIWGAQADLAYRYAAFPSLLLILISGFSMLILLRQEGSDLN</sequence>
<dbReference type="PROSITE" id="PS50928">
    <property type="entry name" value="ABC_TM1"/>
    <property type="match status" value="2"/>
</dbReference>
<dbReference type="GO" id="GO:0005886">
    <property type="term" value="C:plasma membrane"/>
    <property type="evidence" value="ECO:0007669"/>
    <property type="project" value="UniProtKB-SubCell"/>
</dbReference>
<feature type="domain" description="ABC transmembrane type-1" evidence="9">
    <location>
        <begin position="74"/>
        <end position="272"/>
    </location>
</feature>
<feature type="transmembrane region" description="Helical" evidence="8">
    <location>
        <begin position="74"/>
        <end position="97"/>
    </location>
</feature>
<feature type="transmembrane region" description="Helical" evidence="8">
    <location>
        <begin position="378"/>
        <end position="399"/>
    </location>
</feature>
<evidence type="ECO:0000256" key="2">
    <source>
        <dbReference type="ARBA" id="ARBA00022448"/>
    </source>
</evidence>
<dbReference type="RefSeq" id="WP_090508021.1">
    <property type="nucleotide sequence ID" value="NZ_FNWL01000004.1"/>
</dbReference>
<evidence type="ECO:0000256" key="7">
    <source>
        <dbReference type="ARBA" id="ARBA00023136"/>
    </source>
</evidence>
<name>A0A1H6G3F6_9EURY</name>
<comment type="subcellular location">
    <subcellularLocation>
        <location evidence="1">Cell inner membrane</location>
        <topology evidence="1">Multi-pass membrane protein</topology>
    </subcellularLocation>
    <subcellularLocation>
        <location evidence="8">Cell membrane</location>
        <topology evidence="8">Multi-pass membrane protein</topology>
    </subcellularLocation>
</comment>
<feature type="transmembrane region" description="Helical" evidence="8">
    <location>
        <begin position="209"/>
        <end position="231"/>
    </location>
</feature>
<feature type="transmembrane region" description="Helical" evidence="8">
    <location>
        <begin position="109"/>
        <end position="133"/>
    </location>
</feature>
<feature type="transmembrane region" description="Helical" evidence="8">
    <location>
        <begin position="458"/>
        <end position="479"/>
    </location>
</feature>
<feature type="transmembrane region" description="Helical" evidence="8">
    <location>
        <begin position="251"/>
        <end position="273"/>
    </location>
</feature>
<feature type="transmembrane region" description="Helical" evidence="8">
    <location>
        <begin position="153"/>
        <end position="170"/>
    </location>
</feature>
<evidence type="ECO:0000256" key="5">
    <source>
        <dbReference type="ARBA" id="ARBA00022692"/>
    </source>
</evidence>
<evidence type="ECO:0000256" key="3">
    <source>
        <dbReference type="ARBA" id="ARBA00022475"/>
    </source>
</evidence>
<dbReference type="PANTHER" id="PTHR43357:SF3">
    <property type="entry name" value="FE(3+)-TRANSPORT SYSTEM PERMEASE PROTEIN FBPB 2"/>
    <property type="match status" value="1"/>
</dbReference>
<evidence type="ECO:0000259" key="9">
    <source>
        <dbReference type="PROSITE" id="PS50928"/>
    </source>
</evidence>
<keyword evidence="4" id="KW-0997">Cell inner membrane</keyword>
<dbReference type="InterPro" id="IPR035906">
    <property type="entry name" value="MetI-like_sf"/>
</dbReference>
<evidence type="ECO:0000256" key="4">
    <source>
        <dbReference type="ARBA" id="ARBA00022519"/>
    </source>
</evidence>
<organism evidence="10 11">
    <name type="scientific">Natronorubrum sediminis</name>
    <dbReference type="NCBI Taxonomy" id="640943"/>
    <lineage>
        <taxon>Archaea</taxon>
        <taxon>Methanobacteriati</taxon>
        <taxon>Methanobacteriota</taxon>
        <taxon>Stenosarchaea group</taxon>
        <taxon>Halobacteria</taxon>
        <taxon>Halobacteriales</taxon>
        <taxon>Natrialbaceae</taxon>
        <taxon>Natronorubrum</taxon>
    </lineage>
</organism>
<keyword evidence="2 8" id="KW-0813">Transport</keyword>
<proteinExistence type="inferred from homology"/>
<keyword evidence="5 8" id="KW-0812">Transmembrane</keyword>
<protein>
    <submittedName>
        <fullName evidence="10">Iron(III) transport system permease protein</fullName>
    </submittedName>
</protein>
<dbReference type="OrthoDB" id="28023at2157"/>
<feature type="transmembrane region" description="Helical" evidence="8">
    <location>
        <begin position="28"/>
        <end position="54"/>
    </location>
</feature>
<evidence type="ECO:0000256" key="6">
    <source>
        <dbReference type="ARBA" id="ARBA00022989"/>
    </source>
</evidence>
<accession>A0A1H6G3F6</accession>
<evidence type="ECO:0000313" key="11">
    <source>
        <dbReference type="Proteomes" id="UP000199112"/>
    </source>
</evidence>
<dbReference type="Gene3D" id="1.10.3720.10">
    <property type="entry name" value="MetI-like"/>
    <property type="match status" value="2"/>
</dbReference>
<dbReference type="CDD" id="cd06261">
    <property type="entry name" value="TM_PBP2"/>
    <property type="match status" value="2"/>
</dbReference>
<comment type="similarity">
    <text evidence="8">Belongs to the binding-protein-dependent transport system permease family.</text>
</comment>
<dbReference type="InterPro" id="IPR000515">
    <property type="entry name" value="MetI-like"/>
</dbReference>
<dbReference type="GO" id="GO:0055085">
    <property type="term" value="P:transmembrane transport"/>
    <property type="evidence" value="ECO:0007669"/>
    <property type="project" value="InterPro"/>
</dbReference>
<dbReference type="EMBL" id="FNWL01000004">
    <property type="protein sequence ID" value="SEH17579.1"/>
    <property type="molecule type" value="Genomic_DNA"/>
</dbReference>
<dbReference type="AlphaFoldDB" id="A0A1H6G3F6"/>
<evidence type="ECO:0000256" key="1">
    <source>
        <dbReference type="ARBA" id="ARBA00004429"/>
    </source>
</evidence>
<feature type="transmembrane region" description="Helical" evidence="8">
    <location>
        <begin position="294"/>
        <end position="316"/>
    </location>
</feature>
<dbReference type="PANTHER" id="PTHR43357">
    <property type="entry name" value="INNER MEMBRANE ABC TRANSPORTER PERMEASE PROTEIN YDCV"/>
    <property type="match status" value="1"/>
</dbReference>
<keyword evidence="3" id="KW-1003">Cell membrane</keyword>
<evidence type="ECO:0000313" key="10">
    <source>
        <dbReference type="EMBL" id="SEH17579.1"/>
    </source>
</evidence>
<dbReference type="SUPFAM" id="SSF161098">
    <property type="entry name" value="MetI-like"/>
    <property type="match status" value="2"/>
</dbReference>
<reference evidence="11" key="1">
    <citation type="submission" date="2016-10" db="EMBL/GenBank/DDBJ databases">
        <authorList>
            <person name="Varghese N."/>
            <person name="Submissions S."/>
        </authorList>
    </citation>
    <scope>NUCLEOTIDE SEQUENCE [LARGE SCALE GENOMIC DNA]</scope>
    <source>
        <strain evidence="11">CGMCC 1.8981</strain>
    </source>
</reference>
<keyword evidence="11" id="KW-1185">Reference proteome</keyword>
<feature type="transmembrane region" description="Helical" evidence="8">
    <location>
        <begin position="336"/>
        <end position="358"/>
    </location>
</feature>
<keyword evidence="6 8" id="KW-1133">Transmembrane helix</keyword>
<dbReference type="Proteomes" id="UP000199112">
    <property type="component" value="Unassembled WGS sequence"/>
</dbReference>